<dbReference type="EMBL" id="LNAM01000181">
    <property type="protein sequence ID" value="KSV58204.1"/>
    <property type="molecule type" value="Genomic_DNA"/>
</dbReference>
<comment type="caution">
    <text evidence="2">The sequence shown here is derived from an EMBL/GenBank/DDBJ whole genome shotgun (WGS) entry which is preliminary data.</text>
</comment>
<dbReference type="OrthoDB" id="2051280at2"/>
<keyword evidence="3" id="KW-1185">Reference proteome</keyword>
<sequence>MVMTINIFKDFLSREFGKARYSRYFAAVKSALEDKSYYARKKGSEELYQELFQELKDEEYDALLKRLEKLLDAMYAAVKIHRQYLLVVIVYVGSCLFLIGKQLVGSVTLVSLLLLSICFLYKTWEFVVNKFCYVDANIILVYKSVLDKIIEKRK</sequence>
<name>A0A0V8QCJ6_9FIRM</name>
<proteinExistence type="predicted"/>
<dbReference type="Proteomes" id="UP000054874">
    <property type="component" value="Unassembled WGS sequence"/>
</dbReference>
<reference evidence="2 3" key="1">
    <citation type="submission" date="2015-11" db="EMBL/GenBank/DDBJ databases">
        <title>Butyribacter intestini gen. nov., sp. nov., a butyric acid-producing bacterium of the family Lachnospiraceae isolated from the human faeces.</title>
        <authorList>
            <person name="Zou Y."/>
            <person name="Xue W."/>
            <person name="Luo G."/>
            <person name="Lv M."/>
        </authorList>
    </citation>
    <scope>NUCLEOTIDE SEQUENCE [LARGE SCALE GENOMIC DNA]</scope>
    <source>
        <strain evidence="2 3">ACET-33324</strain>
    </source>
</reference>
<evidence type="ECO:0000313" key="3">
    <source>
        <dbReference type="Proteomes" id="UP000054874"/>
    </source>
</evidence>
<evidence type="ECO:0000256" key="1">
    <source>
        <dbReference type="SAM" id="Phobius"/>
    </source>
</evidence>
<keyword evidence="1" id="KW-0812">Transmembrane</keyword>
<evidence type="ECO:0000313" key="2">
    <source>
        <dbReference type="EMBL" id="KSV58204.1"/>
    </source>
</evidence>
<keyword evidence="1" id="KW-1133">Transmembrane helix</keyword>
<gene>
    <name evidence="2" type="ORF">ASU35_13725</name>
</gene>
<dbReference type="RefSeq" id="WP_058353551.1">
    <property type="nucleotide sequence ID" value="NZ_CABMMD010000181.1"/>
</dbReference>
<feature type="transmembrane region" description="Helical" evidence="1">
    <location>
        <begin position="106"/>
        <end position="124"/>
    </location>
</feature>
<organism evidence="2 3">
    <name type="scientific">Acetivibrio ethanolgignens</name>
    <dbReference type="NCBI Taxonomy" id="290052"/>
    <lineage>
        <taxon>Bacteria</taxon>
        <taxon>Bacillati</taxon>
        <taxon>Bacillota</taxon>
        <taxon>Clostridia</taxon>
        <taxon>Eubacteriales</taxon>
        <taxon>Oscillospiraceae</taxon>
        <taxon>Acetivibrio</taxon>
    </lineage>
</organism>
<accession>A0A0V8QCJ6</accession>
<feature type="transmembrane region" description="Helical" evidence="1">
    <location>
        <begin position="84"/>
        <end position="100"/>
    </location>
</feature>
<keyword evidence="1" id="KW-0472">Membrane</keyword>
<dbReference type="AlphaFoldDB" id="A0A0V8QCJ6"/>
<protein>
    <submittedName>
        <fullName evidence="2">Uncharacterized protein</fullName>
    </submittedName>
</protein>